<accession>A0A4S8MDP5</accession>
<dbReference type="EMBL" id="ML179101">
    <property type="protein sequence ID" value="THV00660.1"/>
    <property type="molecule type" value="Genomic_DNA"/>
</dbReference>
<organism evidence="1 2">
    <name type="scientific">Dendrothele bispora (strain CBS 962.96)</name>
    <dbReference type="NCBI Taxonomy" id="1314807"/>
    <lineage>
        <taxon>Eukaryota</taxon>
        <taxon>Fungi</taxon>
        <taxon>Dikarya</taxon>
        <taxon>Basidiomycota</taxon>
        <taxon>Agaricomycotina</taxon>
        <taxon>Agaricomycetes</taxon>
        <taxon>Agaricomycetidae</taxon>
        <taxon>Agaricales</taxon>
        <taxon>Agaricales incertae sedis</taxon>
        <taxon>Dendrothele</taxon>
    </lineage>
</organism>
<gene>
    <name evidence="1" type="ORF">K435DRAFT_793999</name>
</gene>
<name>A0A4S8MDP5_DENBC</name>
<protein>
    <submittedName>
        <fullName evidence="1">Uncharacterized protein</fullName>
    </submittedName>
</protein>
<dbReference type="Proteomes" id="UP000297245">
    <property type="component" value="Unassembled WGS sequence"/>
</dbReference>
<sequence>MEWEAILEFFSDVEPESFNSAMLVIRFWTLLPSRYAGVTIFSPSRVGGELCAPEGFPFCGVDSGVVAFTDGSGWYALDQASELTNSTQNITGSFWLCSSGKKSRSKKIVNNEFLGEKMEGDGLKLIRLSADGTRGRGEGYESRWKGILIDCICSRSNQYVFVPHTAPYPTTPSQVQVQQFYAIQLPSKAGQKDREFLGEKMEGNELKLIRLSADGTRGRGERYESGNQCQSKRTAERVNSKNETYMYPMKIRIDVFVPYNAPYLTTPIHFPIRVLNLLFRKSSTRVHVDEIETTDMGGGSSDRIRFRVGAFWGGRQRTGSGGRGRGLCGGPATANDLSKAQSRLHLVFPWDTNVHASFNNGNVSQTCPSVDKTWESTRGKTKVSVLVAAAVPGSMGITVGDGS</sequence>
<keyword evidence="2" id="KW-1185">Reference proteome</keyword>
<dbReference type="AlphaFoldDB" id="A0A4S8MDP5"/>
<evidence type="ECO:0000313" key="2">
    <source>
        <dbReference type="Proteomes" id="UP000297245"/>
    </source>
</evidence>
<reference evidence="1 2" key="1">
    <citation type="journal article" date="2019" name="Nat. Ecol. Evol.">
        <title>Megaphylogeny resolves global patterns of mushroom evolution.</title>
        <authorList>
            <person name="Varga T."/>
            <person name="Krizsan K."/>
            <person name="Foldi C."/>
            <person name="Dima B."/>
            <person name="Sanchez-Garcia M."/>
            <person name="Sanchez-Ramirez S."/>
            <person name="Szollosi G.J."/>
            <person name="Szarkandi J.G."/>
            <person name="Papp V."/>
            <person name="Albert L."/>
            <person name="Andreopoulos W."/>
            <person name="Angelini C."/>
            <person name="Antonin V."/>
            <person name="Barry K.W."/>
            <person name="Bougher N.L."/>
            <person name="Buchanan P."/>
            <person name="Buyck B."/>
            <person name="Bense V."/>
            <person name="Catcheside P."/>
            <person name="Chovatia M."/>
            <person name="Cooper J."/>
            <person name="Damon W."/>
            <person name="Desjardin D."/>
            <person name="Finy P."/>
            <person name="Geml J."/>
            <person name="Haridas S."/>
            <person name="Hughes K."/>
            <person name="Justo A."/>
            <person name="Karasinski D."/>
            <person name="Kautmanova I."/>
            <person name="Kiss B."/>
            <person name="Kocsube S."/>
            <person name="Kotiranta H."/>
            <person name="LaButti K.M."/>
            <person name="Lechner B.E."/>
            <person name="Liimatainen K."/>
            <person name="Lipzen A."/>
            <person name="Lukacs Z."/>
            <person name="Mihaltcheva S."/>
            <person name="Morgado L.N."/>
            <person name="Niskanen T."/>
            <person name="Noordeloos M.E."/>
            <person name="Ohm R.A."/>
            <person name="Ortiz-Santana B."/>
            <person name="Ovrebo C."/>
            <person name="Racz N."/>
            <person name="Riley R."/>
            <person name="Savchenko A."/>
            <person name="Shiryaev A."/>
            <person name="Soop K."/>
            <person name="Spirin V."/>
            <person name="Szebenyi C."/>
            <person name="Tomsovsky M."/>
            <person name="Tulloss R.E."/>
            <person name="Uehling J."/>
            <person name="Grigoriev I.V."/>
            <person name="Vagvolgyi C."/>
            <person name="Papp T."/>
            <person name="Martin F.M."/>
            <person name="Miettinen O."/>
            <person name="Hibbett D.S."/>
            <person name="Nagy L.G."/>
        </authorList>
    </citation>
    <scope>NUCLEOTIDE SEQUENCE [LARGE SCALE GENOMIC DNA]</scope>
    <source>
        <strain evidence="1 2">CBS 962.96</strain>
    </source>
</reference>
<evidence type="ECO:0000313" key="1">
    <source>
        <dbReference type="EMBL" id="THV00660.1"/>
    </source>
</evidence>
<proteinExistence type="predicted"/>